<feature type="compositionally biased region" description="Polar residues" evidence="1">
    <location>
        <begin position="247"/>
        <end position="259"/>
    </location>
</feature>
<evidence type="ECO:0000256" key="1">
    <source>
        <dbReference type="SAM" id="MobiDB-lite"/>
    </source>
</evidence>
<gene>
    <name evidence="3" type="ORF">PBIL07802_LOCUS14428</name>
</gene>
<proteinExistence type="predicted"/>
<dbReference type="GO" id="GO:0005096">
    <property type="term" value="F:GTPase activator activity"/>
    <property type="evidence" value="ECO:0007669"/>
    <property type="project" value="TreeGrafter"/>
</dbReference>
<dbReference type="GO" id="GO:0031267">
    <property type="term" value="F:small GTPase binding"/>
    <property type="evidence" value="ECO:0007669"/>
    <property type="project" value="TreeGrafter"/>
</dbReference>
<dbReference type="SUPFAM" id="SSF47923">
    <property type="entry name" value="Ypt/Rab-GAP domain of gyp1p"/>
    <property type="match status" value="2"/>
</dbReference>
<dbReference type="AlphaFoldDB" id="A0A7S3G973"/>
<reference evidence="3" key="1">
    <citation type="submission" date="2021-01" db="EMBL/GenBank/DDBJ databases">
        <authorList>
            <person name="Corre E."/>
            <person name="Pelletier E."/>
            <person name="Niang G."/>
            <person name="Scheremetjew M."/>
            <person name="Finn R."/>
            <person name="Kale V."/>
            <person name="Holt S."/>
            <person name="Cochrane G."/>
            <person name="Meng A."/>
            <person name="Brown T."/>
            <person name="Cohen L."/>
        </authorList>
    </citation>
    <scope>NUCLEOTIDE SEQUENCE</scope>
    <source>
        <strain evidence="3">NIES-2562</strain>
    </source>
</reference>
<dbReference type="InterPro" id="IPR000195">
    <property type="entry name" value="Rab-GAP-TBC_dom"/>
</dbReference>
<dbReference type="SMART" id="SM00164">
    <property type="entry name" value="TBC"/>
    <property type="match status" value="1"/>
</dbReference>
<evidence type="ECO:0000259" key="2">
    <source>
        <dbReference type="PROSITE" id="PS50086"/>
    </source>
</evidence>
<protein>
    <recommendedName>
        <fullName evidence="2">Rab-GAP TBC domain-containing protein</fullName>
    </recommendedName>
</protein>
<dbReference type="InterPro" id="IPR035969">
    <property type="entry name" value="Rab-GAP_TBC_sf"/>
</dbReference>
<dbReference type="InterPro" id="IPR050302">
    <property type="entry name" value="Rab_GAP_TBC_domain"/>
</dbReference>
<dbReference type="PANTHER" id="PTHR47219:SF20">
    <property type="entry name" value="TBC1 DOMAIN FAMILY MEMBER 2B"/>
    <property type="match status" value="1"/>
</dbReference>
<dbReference type="EMBL" id="HBIB01022124">
    <property type="protein sequence ID" value="CAE0252201.1"/>
    <property type="molecule type" value="Transcribed_RNA"/>
</dbReference>
<feature type="domain" description="Rab-GAP TBC" evidence="2">
    <location>
        <begin position="146"/>
        <end position="411"/>
    </location>
</feature>
<name>A0A7S3G973_9EUKA</name>
<accession>A0A7S3G973</accession>
<organism evidence="3">
    <name type="scientific">Palpitomonas bilix</name>
    <dbReference type="NCBI Taxonomy" id="652834"/>
    <lineage>
        <taxon>Eukaryota</taxon>
        <taxon>Eukaryota incertae sedis</taxon>
    </lineage>
</organism>
<dbReference type="PROSITE" id="PS50086">
    <property type="entry name" value="TBC_RABGAP"/>
    <property type="match status" value="1"/>
</dbReference>
<dbReference type="Pfam" id="PF00566">
    <property type="entry name" value="RabGAP-TBC"/>
    <property type="match status" value="1"/>
</dbReference>
<sequence>MAETCAQLRGCRPKPCLLLAAATTPNCPRPPPFLLGSLSTGGPAARRFIFYSITGVNSERKGGGGGMKSFWEKVSTEIAVVEKMYAELDLERRKRGTVDGAVGDGSEGHHSLGAASAEAQKRLVRKLDSVERTLSARRNRKRYRRGVPTDLRPKVWMVVSGALRQKMLKKGTYQRYLRSVDEIVEDIRAFEEIEQDWEELQRDLDMVEQVQLEKEGGGDGSDGDEHDQSGNGETTGGGRPSGKYFRPSQSTAAINSSGKSTKEMRDIFKQIDTDAPRVLQDLPRFQEGGHGRESLRRILRTFCWETKFNGYSQWIGLIGGLYVEVVDNEEDAFWMLYALLHNICPPTFFTSLDAFRVDLLILQELFRQRIPDATQRLETLQMSVDKYAGRWFLSMYIRTLPLDVSKLFHVC</sequence>
<dbReference type="Gene3D" id="1.10.472.80">
    <property type="entry name" value="Ypt/Rab-GAP domain of gyp1p, domain 3"/>
    <property type="match status" value="1"/>
</dbReference>
<evidence type="ECO:0000313" key="3">
    <source>
        <dbReference type="EMBL" id="CAE0252201.1"/>
    </source>
</evidence>
<dbReference type="Gene3D" id="1.10.8.270">
    <property type="entry name" value="putative rabgap domain of human tbc1 domain family member 14 like domains"/>
    <property type="match status" value="1"/>
</dbReference>
<feature type="region of interest" description="Disordered" evidence="1">
    <location>
        <begin position="213"/>
        <end position="262"/>
    </location>
</feature>
<dbReference type="PANTHER" id="PTHR47219">
    <property type="entry name" value="RAB GTPASE-ACTIVATING PROTEIN 1-LIKE"/>
    <property type="match status" value="1"/>
</dbReference>